<feature type="non-terminal residue" evidence="5">
    <location>
        <position position="1"/>
    </location>
</feature>
<dbReference type="InterPro" id="IPR045087">
    <property type="entry name" value="Cu-oxidase_fam"/>
</dbReference>
<dbReference type="GO" id="GO:0005507">
    <property type="term" value="F:copper ion binding"/>
    <property type="evidence" value="ECO:0007669"/>
    <property type="project" value="InterPro"/>
</dbReference>
<dbReference type="EMBL" id="DRND01000139">
    <property type="protein sequence ID" value="HFC46569.1"/>
    <property type="molecule type" value="Genomic_DNA"/>
</dbReference>
<sequence length="374" mass="41248">FITTGDGNRVLIWGFANGQDGTVQYPGPTLILEEGQEVTITLTNELDEPASIVFPGQVRVTATGGKVGLLTREAPPGGTVVYHFTAEHPGTFLYHSGSNPSLQVEMGLFGAIIVRPQMGDNYAYNSEETKFDREYLFLLSDMDVRIHERVAFGLKDTVDNTTFFPTYWFINGRNAPDTMSPAFASWLPTQPYNCLPRMHPGEKMLMRVIGAGRDLHPYHCHGNNAYVIARDGRLLESAPGKGPDMKVSMFTIPAAPGQTVDAIFEWTGANLGWDIYGHAKSDPMEPNEYAPDHGKPFPVTIPGPDDIAYGDFYSGSPFLGNSEPVPPGIPRLNQNGGFFYMWHSHNEKEMVNYGIFPGGIMTMMIIEHPSVPIE</sequence>
<dbReference type="InterPro" id="IPR008972">
    <property type="entry name" value="Cupredoxin"/>
</dbReference>
<dbReference type="PANTHER" id="PTHR11709:SF394">
    <property type="entry name" value="FI03373P-RELATED"/>
    <property type="match status" value="1"/>
</dbReference>
<protein>
    <submittedName>
        <fullName evidence="5">Multicopper oxidase family protein</fullName>
    </submittedName>
</protein>
<keyword evidence="2" id="KW-0560">Oxidoreductase</keyword>
<evidence type="ECO:0000259" key="4">
    <source>
        <dbReference type="Pfam" id="PF07732"/>
    </source>
</evidence>
<proteinExistence type="predicted"/>
<accession>A0A7V2SXQ6</accession>
<dbReference type="AlphaFoldDB" id="A0A7V2SXQ6"/>
<dbReference type="GO" id="GO:0016491">
    <property type="term" value="F:oxidoreductase activity"/>
    <property type="evidence" value="ECO:0007669"/>
    <property type="project" value="UniProtKB-KW"/>
</dbReference>
<dbReference type="Gene3D" id="2.60.40.420">
    <property type="entry name" value="Cupredoxins - blue copper proteins"/>
    <property type="match status" value="1"/>
</dbReference>
<keyword evidence="1" id="KW-0479">Metal-binding</keyword>
<evidence type="ECO:0000313" key="5">
    <source>
        <dbReference type="EMBL" id="HFC46569.1"/>
    </source>
</evidence>
<name>A0A7V2SXQ6_9BACT</name>
<dbReference type="SUPFAM" id="SSF49503">
    <property type="entry name" value="Cupredoxins"/>
    <property type="match status" value="2"/>
</dbReference>
<evidence type="ECO:0000256" key="3">
    <source>
        <dbReference type="ARBA" id="ARBA00023008"/>
    </source>
</evidence>
<organism evidence="5">
    <name type="scientific">Dissulfuribacter thermophilus</name>
    <dbReference type="NCBI Taxonomy" id="1156395"/>
    <lineage>
        <taxon>Bacteria</taxon>
        <taxon>Pseudomonadati</taxon>
        <taxon>Thermodesulfobacteriota</taxon>
        <taxon>Dissulfuribacteria</taxon>
        <taxon>Dissulfuribacterales</taxon>
        <taxon>Dissulfuribacteraceae</taxon>
        <taxon>Dissulfuribacter</taxon>
    </lineage>
</organism>
<reference evidence="5" key="1">
    <citation type="journal article" date="2020" name="mSystems">
        <title>Genome- and Community-Level Interaction Insights into Carbon Utilization and Element Cycling Functions of Hydrothermarchaeota in Hydrothermal Sediment.</title>
        <authorList>
            <person name="Zhou Z."/>
            <person name="Liu Y."/>
            <person name="Xu W."/>
            <person name="Pan J."/>
            <person name="Luo Z.H."/>
            <person name="Li M."/>
        </authorList>
    </citation>
    <scope>NUCLEOTIDE SEQUENCE [LARGE SCALE GENOMIC DNA]</scope>
    <source>
        <strain evidence="5">HyVt-503</strain>
    </source>
</reference>
<evidence type="ECO:0000256" key="1">
    <source>
        <dbReference type="ARBA" id="ARBA00022723"/>
    </source>
</evidence>
<comment type="caution">
    <text evidence="5">The sequence shown here is derived from an EMBL/GenBank/DDBJ whole genome shotgun (WGS) entry which is preliminary data.</text>
</comment>
<gene>
    <name evidence="5" type="ORF">ENJ63_01665</name>
</gene>
<dbReference type="Pfam" id="PF07732">
    <property type="entry name" value="Cu-oxidase_3"/>
    <property type="match status" value="1"/>
</dbReference>
<dbReference type="InterPro" id="IPR011707">
    <property type="entry name" value="Cu-oxidase-like_N"/>
</dbReference>
<keyword evidence="3" id="KW-0186">Copper</keyword>
<evidence type="ECO:0000256" key="2">
    <source>
        <dbReference type="ARBA" id="ARBA00023002"/>
    </source>
</evidence>
<dbReference type="PANTHER" id="PTHR11709">
    <property type="entry name" value="MULTI-COPPER OXIDASE"/>
    <property type="match status" value="1"/>
</dbReference>
<dbReference type="Proteomes" id="UP000885797">
    <property type="component" value="Unassembled WGS sequence"/>
</dbReference>
<feature type="domain" description="Plastocyanin-like" evidence="4">
    <location>
        <begin position="24"/>
        <end position="117"/>
    </location>
</feature>